<dbReference type="RefSeq" id="WP_076769001.1">
    <property type="nucleotide sequence ID" value="NZ_CP019445.1"/>
</dbReference>
<name>A0A807LF96_9ENTR</name>
<dbReference type="AlphaFoldDB" id="A0A807LF96"/>
<proteinExistence type="predicted"/>
<reference evidence="1 2" key="1">
    <citation type="submission" date="2017-01" db="EMBL/GenBank/DDBJ databases">
        <authorList>
            <person name="Cao J.-M."/>
        </authorList>
    </citation>
    <scope>NUCLEOTIDE SEQUENCE [LARGE SCALE GENOMIC DNA]</scope>
    <source>
        <strain evidence="1 2">888-76</strain>
    </source>
</reference>
<dbReference type="KEGG" id="kco:BWI95_03320"/>
<gene>
    <name evidence="1" type="ORF">BWI95_03320</name>
</gene>
<keyword evidence="2" id="KW-1185">Reference proteome</keyword>
<organism evidence="1 2">
    <name type="scientific">Kosakonia cowanii JCM 10956 = DSM 18146</name>
    <dbReference type="NCBI Taxonomy" id="1300165"/>
    <lineage>
        <taxon>Bacteria</taxon>
        <taxon>Pseudomonadati</taxon>
        <taxon>Pseudomonadota</taxon>
        <taxon>Gammaproteobacteria</taxon>
        <taxon>Enterobacterales</taxon>
        <taxon>Enterobacteriaceae</taxon>
        <taxon>Kosakonia</taxon>
    </lineage>
</organism>
<evidence type="ECO:0000313" key="1">
    <source>
        <dbReference type="EMBL" id="APZ04165.1"/>
    </source>
</evidence>
<dbReference type="EMBL" id="CP019445">
    <property type="protein sequence ID" value="APZ04165.1"/>
    <property type="molecule type" value="Genomic_DNA"/>
</dbReference>
<protein>
    <submittedName>
        <fullName evidence="1">Uncharacterized protein</fullName>
    </submittedName>
</protein>
<evidence type="ECO:0000313" key="2">
    <source>
        <dbReference type="Proteomes" id="UP000187148"/>
    </source>
</evidence>
<dbReference type="Proteomes" id="UP000187148">
    <property type="component" value="Chromosome"/>
</dbReference>
<accession>A0A807LF96</accession>
<sequence>MSTIDTEKKAGVLIEKAVKQLLNTDEAVSFRAVLEILNDKRKQAVNREGIAACDSAIDEIQAMIAKTTNERSRVPVSRKNFLAQWKPGADDKIH</sequence>